<dbReference type="GO" id="GO:0016226">
    <property type="term" value="P:iron-sulfur cluster assembly"/>
    <property type="evidence" value="ECO:0007669"/>
    <property type="project" value="TreeGrafter"/>
</dbReference>
<dbReference type="InterPro" id="IPR027266">
    <property type="entry name" value="TrmE/GcvT-like"/>
</dbReference>
<dbReference type="Pfam" id="PF25455">
    <property type="entry name" value="Beta-barrel_CAF17_C"/>
    <property type="match status" value="1"/>
</dbReference>
<evidence type="ECO:0000256" key="2">
    <source>
        <dbReference type="ARBA" id="ARBA00022946"/>
    </source>
</evidence>
<dbReference type="SUPFAM" id="SSF103025">
    <property type="entry name" value="Folate-binding domain"/>
    <property type="match status" value="1"/>
</dbReference>
<keyword evidence="8" id="KW-0489">Methyltransferase</keyword>
<dbReference type="InterPro" id="IPR057460">
    <property type="entry name" value="CAF17_C"/>
</dbReference>
<evidence type="ECO:0000256" key="6">
    <source>
        <dbReference type="SAM" id="MobiDB-lite"/>
    </source>
</evidence>
<proteinExistence type="inferred from homology"/>
<reference evidence="8" key="1">
    <citation type="journal article" date="2020" name="Stud. Mycol.">
        <title>101 Dothideomycetes genomes: a test case for predicting lifestyles and emergence of pathogens.</title>
        <authorList>
            <person name="Haridas S."/>
            <person name="Albert R."/>
            <person name="Binder M."/>
            <person name="Bloem J."/>
            <person name="Labutti K."/>
            <person name="Salamov A."/>
            <person name="Andreopoulos B."/>
            <person name="Baker S."/>
            <person name="Barry K."/>
            <person name="Bills G."/>
            <person name="Bluhm B."/>
            <person name="Cannon C."/>
            <person name="Castanera R."/>
            <person name="Culley D."/>
            <person name="Daum C."/>
            <person name="Ezra D."/>
            <person name="Gonzalez J."/>
            <person name="Henrissat B."/>
            <person name="Kuo A."/>
            <person name="Liang C."/>
            <person name="Lipzen A."/>
            <person name="Lutzoni F."/>
            <person name="Magnuson J."/>
            <person name="Mondo S."/>
            <person name="Nolan M."/>
            <person name="Ohm R."/>
            <person name="Pangilinan J."/>
            <person name="Park H.-J."/>
            <person name="Ramirez L."/>
            <person name="Alfaro M."/>
            <person name="Sun H."/>
            <person name="Tritt A."/>
            <person name="Yoshinaga Y."/>
            <person name="Zwiers L.-H."/>
            <person name="Turgeon B."/>
            <person name="Goodwin S."/>
            <person name="Spatafora J."/>
            <person name="Crous P."/>
            <person name="Grigoriev I."/>
        </authorList>
    </citation>
    <scope>NUCLEOTIDE SEQUENCE</scope>
    <source>
        <strain evidence="8">CBS 473.64</strain>
    </source>
</reference>
<evidence type="ECO:0000313" key="9">
    <source>
        <dbReference type="Proteomes" id="UP000799753"/>
    </source>
</evidence>
<organism evidence="8 9">
    <name type="scientific">Massarina eburnea CBS 473.64</name>
    <dbReference type="NCBI Taxonomy" id="1395130"/>
    <lineage>
        <taxon>Eukaryota</taxon>
        <taxon>Fungi</taxon>
        <taxon>Dikarya</taxon>
        <taxon>Ascomycota</taxon>
        <taxon>Pezizomycotina</taxon>
        <taxon>Dothideomycetes</taxon>
        <taxon>Pleosporomycetidae</taxon>
        <taxon>Pleosporales</taxon>
        <taxon>Massarineae</taxon>
        <taxon>Massarinaceae</taxon>
        <taxon>Massarina</taxon>
    </lineage>
</organism>
<feature type="compositionally biased region" description="Basic and acidic residues" evidence="6">
    <location>
        <begin position="346"/>
        <end position="364"/>
    </location>
</feature>
<dbReference type="AlphaFoldDB" id="A0A6A6RMF6"/>
<feature type="region of interest" description="Disordered" evidence="6">
    <location>
        <begin position="346"/>
        <end position="372"/>
    </location>
</feature>
<evidence type="ECO:0000313" key="8">
    <source>
        <dbReference type="EMBL" id="KAF2636317.1"/>
    </source>
</evidence>
<dbReference type="GO" id="GO:0005759">
    <property type="term" value="C:mitochondrial matrix"/>
    <property type="evidence" value="ECO:0007669"/>
    <property type="project" value="UniProtKB-SubCell"/>
</dbReference>
<evidence type="ECO:0000256" key="5">
    <source>
        <dbReference type="ARBA" id="ARBA00093637"/>
    </source>
</evidence>
<keyword evidence="3" id="KW-0496">Mitochondrion</keyword>
<name>A0A6A6RMF6_9PLEO</name>
<feature type="compositionally biased region" description="Basic and acidic residues" evidence="6">
    <location>
        <begin position="234"/>
        <end position="244"/>
    </location>
</feature>
<evidence type="ECO:0000256" key="3">
    <source>
        <dbReference type="ARBA" id="ARBA00023128"/>
    </source>
</evidence>
<dbReference type="Proteomes" id="UP000799753">
    <property type="component" value="Unassembled WGS sequence"/>
</dbReference>
<keyword evidence="9" id="KW-1185">Reference proteome</keyword>
<feature type="region of interest" description="Disordered" evidence="6">
    <location>
        <begin position="229"/>
        <end position="250"/>
    </location>
</feature>
<dbReference type="InterPro" id="IPR045179">
    <property type="entry name" value="YgfZ/GcvT"/>
</dbReference>
<dbReference type="NCBIfam" id="TIGR03317">
    <property type="entry name" value="ygfZ_signature"/>
    <property type="match status" value="1"/>
</dbReference>
<keyword evidence="8" id="KW-0808">Transferase</keyword>
<dbReference type="GO" id="GO:0032259">
    <property type="term" value="P:methylation"/>
    <property type="evidence" value="ECO:0007669"/>
    <property type="project" value="UniProtKB-KW"/>
</dbReference>
<dbReference type="Gene3D" id="3.30.1360.120">
    <property type="entry name" value="Probable tRNA modification gtpase trme, domain 1"/>
    <property type="match status" value="2"/>
</dbReference>
<dbReference type="PANTHER" id="PTHR22602">
    <property type="entry name" value="TRANSFERASE CAF17, MITOCHONDRIAL-RELATED"/>
    <property type="match status" value="1"/>
</dbReference>
<accession>A0A6A6RMF6</accession>
<sequence length="372" mass="40842">MSGTASSGGVALPHRRLISLSGPDTTKFLHGLITNNVLGLEAPGGFYSAFLDARGRVLWDVFVYIRKGLDSQAPSAYIIEIDAGEVEALVKHLRRHKLRSKVTIEVVEDSEVGVWASQNGLGLGPVHIQDPRGQDMGARTLGPSDKSTRGDGPSVDIQQYHLRRYLRGIPEGPLEIPRESALPMEYNFDLNQGIDFKKGCYVGQELTIRTKHTGVVRKRVLPVQLSLPSSATDTDQKTPVHDPDFPASLIPPNGADIKQLNDDGTMKKGRPAGKFIAAVGNVGIALVRLEMMTSMRVSAEGGSWKPGLQFGVQLEGEDGQVVRVKAFAPQWFRERERELWDKGRKRVFGDGGREERKADRKMEGEEGAELSQ</sequence>
<dbReference type="PANTHER" id="PTHR22602:SF0">
    <property type="entry name" value="TRANSFERASE CAF17, MITOCHONDRIAL-RELATED"/>
    <property type="match status" value="1"/>
</dbReference>
<dbReference type="GO" id="GO:0008168">
    <property type="term" value="F:methyltransferase activity"/>
    <property type="evidence" value="ECO:0007669"/>
    <property type="project" value="UniProtKB-KW"/>
</dbReference>
<gene>
    <name evidence="8" type="ORF">P280DRAFT_493155</name>
</gene>
<dbReference type="EMBL" id="MU006799">
    <property type="protein sequence ID" value="KAF2636317.1"/>
    <property type="molecule type" value="Genomic_DNA"/>
</dbReference>
<dbReference type="InterPro" id="IPR017703">
    <property type="entry name" value="YgfZ/GCV_T_CS"/>
</dbReference>
<evidence type="ECO:0000256" key="4">
    <source>
        <dbReference type="ARBA" id="ARBA00093447"/>
    </source>
</evidence>
<dbReference type="OrthoDB" id="191995at2759"/>
<evidence type="ECO:0000259" key="7">
    <source>
        <dbReference type="Pfam" id="PF25455"/>
    </source>
</evidence>
<evidence type="ECO:0000256" key="1">
    <source>
        <dbReference type="ARBA" id="ARBA00004305"/>
    </source>
</evidence>
<feature type="domain" description="CAF17 C-terminal" evidence="7">
    <location>
        <begin position="217"/>
        <end position="332"/>
    </location>
</feature>
<comment type="subcellular location">
    <subcellularLocation>
        <location evidence="1">Mitochondrion matrix</location>
    </subcellularLocation>
</comment>
<protein>
    <recommendedName>
        <fullName evidence="5">Iron-sulfur cluster assembly factor IBA57 homolog, mitochondrial</fullName>
    </recommendedName>
</protein>
<comment type="similarity">
    <text evidence="4">Belongs to the GcvT family. CAF17/IBA57 subfamily.</text>
</comment>
<keyword evidence="2" id="KW-0809">Transit peptide</keyword>